<keyword evidence="4" id="KW-1185">Reference proteome</keyword>
<reference evidence="3 4" key="1">
    <citation type="submission" date="2024-04" db="EMBL/GenBank/DDBJ databases">
        <title>Tritrichomonas musculus Genome.</title>
        <authorList>
            <person name="Alves-Ferreira E."/>
            <person name="Grigg M."/>
            <person name="Lorenzi H."/>
            <person name="Galac M."/>
        </authorList>
    </citation>
    <scope>NUCLEOTIDE SEQUENCE [LARGE SCALE GENOMIC DNA]</scope>
    <source>
        <strain evidence="3 4">EAF2021</strain>
    </source>
</reference>
<organism evidence="3 4">
    <name type="scientific">Tritrichomonas musculus</name>
    <dbReference type="NCBI Taxonomy" id="1915356"/>
    <lineage>
        <taxon>Eukaryota</taxon>
        <taxon>Metamonada</taxon>
        <taxon>Parabasalia</taxon>
        <taxon>Tritrichomonadida</taxon>
        <taxon>Tritrichomonadidae</taxon>
        <taxon>Tritrichomonas</taxon>
    </lineage>
</organism>
<dbReference type="EMBL" id="JAPFFF010000027">
    <property type="protein sequence ID" value="KAK8848273.1"/>
    <property type="molecule type" value="Genomic_DNA"/>
</dbReference>
<name>A0ABR2HJ87_9EUKA</name>
<evidence type="ECO:0000313" key="3">
    <source>
        <dbReference type="EMBL" id="KAK8848273.1"/>
    </source>
</evidence>
<dbReference type="SUPFAM" id="SSF52047">
    <property type="entry name" value="RNI-like"/>
    <property type="match status" value="1"/>
</dbReference>
<feature type="coiled-coil region" evidence="1">
    <location>
        <begin position="296"/>
        <end position="367"/>
    </location>
</feature>
<comment type="caution">
    <text evidence="3">The sequence shown here is derived from an EMBL/GenBank/DDBJ whole genome shotgun (WGS) entry which is preliminary data.</text>
</comment>
<dbReference type="InterPro" id="IPR032675">
    <property type="entry name" value="LRR_dom_sf"/>
</dbReference>
<evidence type="ECO:0000256" key="2">
    <source>
        <dbReference type="SAM" id="MobiDB-lite"/>
    </source>
</evidence>
<keyword evidence="1" id="KW-0175">Coiled coil</keyword>
<sequence length="375" mass="43091">MLSEEEIRQIADGTGLTYHFDFSKISGDKYEPLLRTLQHFAKKQVESLGFSCDELYRAEQRSLAGQQIPVQVLNSIAKTKSHYVRNIVELLCLVLPRSNRIKEITLSNLNIKKDYLARIIAAMSHSPSLENINLKKIPIGDEIFRVLLQVLDPNQIKSINISFCAITNNCTDDIISFIHKKDQRITKNGGITHFTISKTEIDENGQKRILEALGIEDQQSSNNDEINEYYNRIRNRGQNENISSLTNVNEDNKSDDKNLQTQVPSEHLPKLEKPNQYISQNSNKEKKQITLADKKIKEKVIQRKEEDKKLKDLQKKNSELIQTLNQMRSSLHAVQYDEETYIIGKGAEQFIEFIHSLEAKIKMLEERKIANGGKL</sequence>
<gene>
    <name evidence="3" type="ORF">M9Y10_019331</name>
</gene>
<feature type="region of interest" description="Disordered" evidence="2">
    <location>
        <begin position="241"/>
        <end position="286"/>
    </location>
</feature>
<evidence type="ECO:0000256" key="1">
    <source>
        <dbReference type="SAM" id="Coils"/>
    </source>
</evidence>
<proteinExistence type="predicted"/>
<protein>
    <submittedName>
        <fullName evidence="3">Uncharacterized protein</fullName>
    </submittedName>
</protein>
<dbReference type="PANTHER" id="PTHR24110">
    <property type="entry name" value="CENTROSOMAL PROTEIN OF 78 KDA"/>
    <property type="match status" value="1"/>
</dbReference>
<dbReference type="Gene3D" id="3.80.10.10">
    <property type="entry name" value="Ribonuclease Inhibitor"/>
    <property type="match status" value="1"/>
</dbReference>
<dbReference type="PANTHER" id="PTHR24110:SF3">
    <property type="entry name" value="CENTROSOMAL PROTEIN OF 78 KDA"/>
    <property type="match status" value="1"/>
</dbReference>
<dbReference type="Proteomes" id="UP001470230">
    <property type="component" value="Unassembled WGS sequence"/>
</dbReference>
<accession>A0ABR2HJ87</accession>
<evidence type="ECO:0000313" key="4">
    <source>
        <dbReference type="Proteomes" id="UP001470230"/>
    </source>
</evidence>